<evidence type="ECO:0000256" key="4">
    <source>
        <dbReference type="ARBA" id="ARBA00022741"/>
    </source>
</evidence>
<dbReference type="AlphaFoldDB" id="A0ABC8JIK6"/>
<dbReference type="Pfam" id="PF00931">
    <property type="entry name" value="NB-ARC"/>
    <property type="match status" value="1"/>
</dbReference>
<dbReference type="InterPro" id="IPR055414">
    <property type="entry name" value="LRR_R13L4/SHOC2-like"/>
</dbReference>
<dbReference type="InterPro" id="IPR036388">
    <property type="entry name" value="WH-like_DNA-bd_sf"/>
</dbReference>
<protein>
    <recommendedName>
        <fullName evidence="13">NB-ARC domain-containing protein</fullName>
    </recommendedName>
</protein>
<evidence type="ECO:0000256" key="1">
    <source>
        <dbReference type="ARBA" id="ARBA00008894"/>
    </source>
</evidence>
<evidence type="ECO:0000259" key="10">
    <source>
        <dbReference type="Pfam" id="PF23598"/>
    </source>
</evidence>
<dbReference type="InterPro" id="IPR042197">
    <property type="entry name" value="Apaf_helical"/>
</dbReference>
<keyword evidence="3" id="KW-0677">Repeat</keyword>
<evidence type="ECO:0000256" key="6">
    <source>
        <dbReference type="ARBA" id="ARBA00022840"/>
    </source>
</evidence>
<dbReference type="Gene3D" id="3.80.10.10">
    <property type="entry name" value="Ribonuclease Inhibitor"/>
    <property type="match status" value="2"/>
</dbReference>
<reference evidence="11 12" key="1">
    <citation type="submission" date="2022-03" db="EMBL/GenBank/DDBJ databases">
        <authorList>
            <person name="Macdonald S."/>
            <person name="Ahmed S."/>
            <person name="Newling K."/>
        </authorList>
    </citation>
    <scope>NUCLEOTIDE SEQUENCE [LARGE SCALE GENOMIC DNA]</scope>
</reference>
<feature type="domain" description="Disease resistance protein winged helix" evidence="9">
    <location>
        <begin position="386"/>
        <end position="452"/>
    </location>
</feature>
<keyword evidence="7" id="KW-0175">Coiled coil</keyword>
<dbReference type="InterPro" id="IPR058922">
    <property type="entry name" value="WHD_DRP"/>
</dbReference>
<accession>A0ABC8JIK6</accession>
<organism evidence="11 12">
    <name type="scientific">Eruca vesicaria subsp. sativa</name>
    <name type="common">Garden rocket</name>
    <name type="synonym">Eruca sativa</name>
    <dbReference type="NCBI Taxonomy" id="29727"/>
    <lineage>
        <taxon>Eukaryota</taxon>
        <taxon>Viridiplantae</taxon>
        <taxon>Streptophyta</taxon>
        <taxon>Embryophyta</taxon>
        <taxon>Tracheophyta</taxon>
        <taxon>Spermatophyta</taxon>
        <taxon>Magnoliopsida</taxon>
        <taxon>eudicotyledons</taxon>
        <taxon>Gunneridae</taxon>
        <taxon>Pentapetalae</taxon>
        <taxon>rosids</taxon>
        <taxon>malvids</taxon>
        <taxon>Brassicales</taxon>
        <taxon>Brassicaceae</taxon>
        <taxon>Brassiceae</taxon>
        <taxon>Eruca</taxon>
    </lineage>
</organism>
<dbReference type="Gene3D" id="1.10.10.10">
    <property type="entry name" value="Winged helix-like DNA-binding domain superfamily/Winged helix DNA-binding domain"/>
    <property type="match status" value="1"/>
</dbReference>
<comment type="caution">
    <text evidence="11">The sequence shown here is derived from an EMBL/GenBank/DDBJ whole genome shotgun (WGS) entry which is preliminary data.</text>
</comment>
<keyword evidence="5" id="KW-0611">Plant defense</keyword>
<feature type="domain" description="Disease resistance R13L4/SHOC-2-like LRR" evidence="10">
    <location>
        <begin position="486"/>
        <end position="800"/>
    </location>
</feature>
<dbReference type="InterPro" id="IPR027417">
    <property type="entry name" value="P-loop_NTPase"/>
</dbReference>
<keyword evidence="2" id="KW-0433">Leucine-rich repeat</keyword>
<dbReference type="FunFam" id="3.40.50.300:FF:001091">
    <property type="entry name" value="Probable disease resistance protein At1g61300"/>
    <property type="match status" value="1"/>
</dbReference>
<dbReference type="Pfam" id="PF23598">
    <property type="entry name" value="LRR_14"/>
    <property type="match status" value="1"/>
</dbReference>
<dbReference type="PRINTS" id="PR00364">
    <property type="entry name" value="DISEASERSIST"/>
</dbReference>
<evidence type="ECO:0000313" key="12">
    <source>
        <dbReference type="Proteomes" id="UP001642260"/>
    </source>
</evidence>
<evidence type="ECO:0000259" key="9">
    <source>
        <dbReference type="Pfam" id="PF23559"/>
    </source>
</evidence>
<dbReference type="PANTHER" id="PTHR33463:SF220">
    <property type="entry name" value="NB-ARC DOMAIN-CONTAINING PROTEIN"/>
    <property type="match status" value="1"/>
</dbReference>
<dbReference type="Gene3D" id="3.40.50.300">
    <property type="entry name" value="P-loop containing nucleotide triphosphate hydrolases"/>
    <property type="match status" value="1"/>
</dbReference>
<evidence type="ECO:0000313" key="11">
    <source>
        <dbReference type="EMBL" id="CAH8329115.1"/>
    </source>
</evidence>
<evidence type="ECO:0000259" key="8">
    <source>
        <dbReference type="Pfam" id="PF00931"/>
    </source>
</evidence>
<keyword evidence="4" id="KW-0547">Nucleotide-binding</keyword>
<dbReference type="GO" id="GO:0006952">
    <property type="term" value="P:defense response"/>
    <property type="evidence" value="ECO:0007669"/>
    <property type="project" value="UniProtKB-KW"/>
</dbReference>
<keyword evidence="12" id="KW-1185">Reference proteome</keyword>
<gene>
    <name evidence="11" type="ORF">ERUC_LOCUS11540</name>
</gene>
<evidence type="ECO:0008006" key="13">
    <source>
        <dbReference type="Google" id="ProtNLM"/>
    </source>
</evidence>
<dbReference type="PANTHER" id="PTHR33463">
    <property type="entry name" value="NB-ARC DOMAIN-CONTAINING PROTEIN-RELATED"/>
    <property type="match status" value="1"/>
</dbReference>
<dbReference type="InterPro" id="IPR002182">
    <property type="entry name" value="NB-ARC"/>
</dbReference>
<dbReference type="EMBL" id="CAKOAT010110044">
    <property type="protein sequence ID" value="CAH8329115.1"/>
    <property type="molecule type" value="Genomic_DNA"/>
</dbReference>
<dbReference type="SUPFAM" id="SSF52540">
    <property type="entry name" value="P-loop containing nucleoside triphosphate hydrolases"/>
    <property type="match status" value="1"/>
</dbReference>
<feature type="domain" description="NB-ARC" evidence="8">
    <location>
        <begin position="157"/>
        <end position="299"/>
    </location>
</feature>
<proteinExistence type="inferred from homology"/>
<dbReference type="FunFam" id="1.10.10.10:FF:000322">
    <property type="entry name" value="Probable disease resistance protein At1g63360"/>
    <property type="match status" value="1"/>
</dbReference>
<evidence type="ECO:0000256" key="2">
    <source>
        <dbReference type="ARBA" id="ARBA00022614"/>
    </source>
</evidence>
<evidence type="ECO:0000256" key="7">
    <source>
        <dbReference type="SAM" id="Coils"/>
    </source>
</evidence>
<dbReference type="Pfam" id="PF23559">
    <property type="entry name" value="WHD_DRP"/>
    <property type="match status" value="1"/>
</dbReference>
<feature type="coiled-coil region" evidence="7">
    <location>
        <begin position="28"/>
        <end position="55"/>
    </location>
</feature>
<dbReference type="FunFam" id="1.10.8.430:FF:000003">
    <property type="entry name" value="Probable disease resistance protein At5g66910"/>
    <property type="match status" value="1"/>
</dbReference>
<dbReference type="Gene3D" id="1.10.8.430">
    <property type="entry name" value="Helical domain of apoptotic protease-activating factors"/>
    <property type="match status" value="1"/>
</dbReference>
<dbReference type="Proteomes" id="UP001642260">
    <property type="component" value="Unassembled WGS sequence"/>
</dbReference>
<dbReference type="InterPro" id="IPR032675">
    <property type="entry name" value="LRR_dom_sf"/>
</dbReference>
<sequence length="855" mass="98302">MGNCVTFQFSCDQSVNHIIRCLCGKGFIRNLEENLKDLQRERDDLKAIQQQVKNGVAREETQHRQRLESVKLWLTRVESIDTKINNVVSTSTTQRQKLCFCSLCSKNVCLTYKFGKRVFLLLENVRKLKSEATFEEVTELIPKPQVEERPTRRTVGQEEMLDEAWKRLMDDNVGIMGLHGMGGVGKTTLFQRIHNKFAEIAGKFDMVIWVVVSQGANISKLQQDIAKKLHLCDYEWTNKTEDDKAAEIHRVLKRKRFVLMLDNIWEKVDLEAIGVPEPTRVNGCKVAFTTRSKEIGDEKLRREPRIDRLAKKVADKCHGLPLALSVIGETMASKTTVQEWEDAIYVLTRSASEFSDMEDEILPILKYSYDKLVNEQIKACFLYCALFPEDGRINKERLIEYWICEGFTGEYQDLKRAINKGYGVLGTLIHANLLTEVNTTTVVMHDVVREMAIWIASDLGKKRENFVVQARLGLHKVPEVNDWEAVRRMSLMGNKIEEITCGSKCSELTTLLLQNNSLKSLSGEFIQYKQKLVVLDLSDNYQISGLPEQISELTSLQYLDLSDTNIKQLPVGFQELKRLTHLNLTRTWMLCSIHGISKLSSLKSLKLLNSNVQGDDNLLKELQLLEHLQLLTIDVSTELGLERILKDQRLVNCIYDLDIHGFQQKSCILSLLVNMENLREVRVTSIHVSNTNCGGSERDSSDLHSLDLHHSTIPCFTNLSVVYIRNSTRVKDLTMLLFAANLSVLRIEKSEVEEIINKEKAAKVIGISPFWKLEELSLRRLPKMVSIYWRPLPFPFLRRLEKIDCPKLRKLPLNATSVSRVDELSIVIRSREQETELEWEDEDTKNRFLTSIRER</sequence>
<dbReference type="SUPFAM" id="SSF52058">
    <property type="entry name" value="L domain-like"/>
    <property type="match status" value="1"/>
</dbReference>
<name>A0ABC8JIK6_ERUVS</name>
<evidence type="ECO:0000256" key="5">
    <source>
        <dbReference type="ARBA" id="ARBA00022821"/>
    </source>
</evidence>
<comment type="similarity">
    <text evidence="1">Belongs to the disease resistance NB-LRR family.</text>
</comment>
<evidence type="ECO:0000256" key="3">
    <source>
        <dbReference type="ARBA" id="ARBA00022737"/>
    </source>
</evidence>
<dbReference type="InterPro" id="IPR050905">
    <property type="entry name" value="Plant_NBS-LRR"/>
</dbReference>
<keyword evidence="6" id="KW-0067">ATP-binding</keyword>
<dbReference type="GO" id="GO:0005524">
    <property type="term" value="F:ATP binding"/>
    <property type="evidence" value="ECO:0007669"/>
    <property type="project" value="UniProtKB-KW"/>
</dbReference>